<protein>
    <recommendedName>
        <fullName evidence="7">Flagellar protein</fullName>
    </recommendedName>
</protein>
<dbReference type="OrthoDB" id="9182371at2"/>
<keyword evidence="4 7" id="KW-0472">Membrane</keyword>
<dbReference type="KEGG" id="upi:EJG51_002155"/>
<dbReference type="EMBL" id="CP051152">
    <property type="protein sequence ID" value="QJQ04853.1"/>
    <property type="molecule type" value="Genomic_DNA"/>
</dbReference>
<comment type="subcellular location">
    <subcellularLocation>
        <location evidence="7">Cell membrane</location>
    </subcellularLocation>
    <subcellularLocation>
        <location evidence="7">Bacterial flagellum basal body</location>
    </subcellularLocation>
</comment>
<keyword evidence="8" id="KW-0732">Signal</keyword>
<dbReference type="InterPro" id="IPR052205">
    <property type="entry name" value="FliO/MopB"/>
</dbReference>
<keyword evidence="9" id="KW-0969">Cilium</keyword>
<dbReference type="Proteomes" id="UP000274350">
    <property type="component" value="Chromosome"/>
</dbReference>
<dbReference type="PANTHER" id="PTHR38766">
    <property type="entry name" value="FLAGELLAR PROTEIN FLIO"/>
    <property type="match status" value="1"/>
</dbReference>
<organism evidence="9 10">
    <name type="scientific">Undibacterium piscinae</name>
    <dbReference type="NCBI Taxonomy" id="2495591"/>
    <lineage>
        <taxon>Bacteria</taxon>
        <taxon>Pseudomonadati</taxon>
        <taxon>Pseudomonadota</taxon>
        <taxon>Betaproteobacteria</taxon>
        <taxon>Burkholderiales</taxon>
        <taxon>Oxalobacteraceae</taxon>
        <taxon>Undibacterium</taxon>
    </lineage>
</organism>
<keyword evidence="9" id="KW-0282">Flagellum</keyword>
<keyword evidence="5 7" id="KW-0975">Bacterial flagellum</keyword>
<dbReference type="GO" id="GO:0005886">
    <property type="term" value="C:plasma membrane"/>
    <property type="evidence" value="ECO:0007669"/>
    <property type="project" value="UniProtKB-SubCell"/>
</dbReference>
<evidence type="ECO:0000256" key="6">
    <source>
        <dbReference type="ARBA" id="ARBA00037937"/>
    </source>
</evidence>
<dbReference type="AlphaFoldDB" id="A0A6M4A174"/>
<keyword evidence="2 7" id="KW-0812">Transmembrane</keyword>
<reference evidence="9 10" key="1">
    <citation type="journal article" date="2019" name="Int. J. Syst. Evol. Microbiol.">
        <title>Undibacterium piscinae sp. nov., isolated from Korean shiner intestine.</title>
        <authorList>
            <person name="Lee S.Y."/>
            <person name="Kang W."/>
            <person name="Kim P.S."/>
            <person name="Kim H.S."/>
            <person name="Sung H."/>
            <person name="Shin N.R."/>
            <person name="Whon T.W."/>
            <person name="Yun J.H."/>
            <person name="Lee J.Y."/>
            <person name="Lee J.Y."/>
            <person name="Jung M.J."/>
            <person name="Jeong Y.S."/>
            <person name="Tak E.J."/>
            <person name="Han J.E."/>
            <person name="Hyun D.W."/>
            <person name="Kang M.S."/>
            <person name="Lee K.E."/>
            <person name="Lee B.H."/>
            <person name="Bae J.W."/>
        </authorList>
    </citation>
    <scope>NUCLEOTIDE SEQUENCE [LARGE SCALE GENOMIC DNA]</scope>
    <source>
        <strain evidence="9 10">S11R28</strain>
    </source>
</reference>
<keyword evidence="3 7" id="KW-1133">Transmembrane helix</keyword>
<dbReference type="GO" id="GO:0044781">
    <property type="term" value="P:bacterial-type flagellum organization"/>
    <property type="evidence" value="ECO:0007669"/>
    <property type="project" value="UniProtKB-UniRule"/>
</dbReference>
<dbReference type="NCBIfam" id="TIGR03500">
    <property type="entry name" value="FliO_TIGR"/>
    <property type="match status" value="1"/>
</dbReference>
<name>A0A6M4A174_9BURK</name>
<keyword evidence="9" id="KW-0966">Cell projection</keyword>
<evidence type="ECO:0000256" key="8">
    <source>
        <dbReference type="SAM" id="SignalP"/>
    </source>
</evidence>
<evidence type="ECO:0000256" key="2">
    <source>
        <dbReference type="ARBA" id="ARBA00022692"/>
    </source>
</evidence>
<feature type="transmembrane region" description="Helical" evidence="7">
    <location>
        <begin position="36"/>
        <end position="56"/>
    </location>
</feature>
<evidence type="ECO:0000256" key="4">
    <source>
        <dbReference type="ARBA" id="ARBA00023136"/>
    </source>
</evidence>
<evidence type="ECO:0000256" key="3">
    <source>
        <dbReference type="ARBA" id="ARBA00022989"/>
    </source>
</evidence>
<proteinExistence type="inferred from homology"/>
<evidence type="ECO:0000256" key="7">
    <source>
        <dbReference type="RuleBase" id="RU362064"/>
    </source>
</evidence>
<comment type="similarity">
    <text evidence="6 7">Belongs to the FliO/MopB family.</text>
</comment>
<dbReference type="PANTHER" id="PTHR38766:SF1">
    <property type="entry name" value="FLAGELLAR PROTEIN FLIO"/>
    <property type="match status" value="1"/>
</dbReference>
<evidence type="ECO:0000256" key="1">
    <source>
        <dbReference type="ARBA" id="ARBA00022475"/>
    </source>
</evidence>
<keyword evidence="1 7" id="KW-1003">Cell membrane</keyword>
<evidence type="ECO:0000256" key="5">
    <source>
        <dbReference type="ARBA" id="ARBA00023143"/>
    </source>
</evidence>
<sequence length="143" mass="15388">MTSKKYFVSIALLCLCFFSSASATEANSVPPSTGLLQIFMGLVAVLALMAVAAWLLKKIGPVGNGNIVPVKVVGGVSLGNRERVMVIEVAGQWIVVGVTASNINTLTTLQKPENSDQLIPSTIPENQFSMWLKRTIDKRNQVQ</sequence>
<keyword evidence="10" id="KW-1185">Reference proteome</keyword>
<feature type="chain" id="PRO_5026770257" description="Flagellar protein" evidence="8">
    <location>
        <begin position="24"/>
        <end position="143"/>
    </location>
</feature>
<dbReference type="InterPro" id="IPR022781">
    <property type="entry name" value="Flagellar_biosynth_FliO"/>
</dbReference>
<feature type="signal peptide" evidence="8">
    <location>
        <begin position="1"/>
        <end position="23"/>
    </location>
</feature>
<evidence type="ECO:0000313" key="9">
    <source>
        <dbReference type="EMBL" id="QJQ04853.1"/>
    </source>
</evidence>
<accession>A0A6M4A174</accession>
<gene>
    <name evidence="9" type="primary">fliO</name>
    <name evidence="9" type="ORF">EJG51_002155</name>
</gene>
<dbReference type="GO" id="GO:0009425">
    <property type="term" value="C:bacterial-type flagellum basal body"/>
    <property type="evidence" value="ECO:0007669"/>
    <property type="project" value="UniProtKB-SubCell"/>
</dbReference>
<evidence type="ECO:0000313" key="10">
    <source>
        <dbReference type="Proteomes" id="UP000274350"/>
    </source>
</evidence>
<dbReference type="Pfam" id="PF04347">
    <property type="entry name" value="FliO"/>
    <property type="match status" value="1"/>
</dbReference>